<dbReference type="InterPro" id="IPR008207">
    <property type="entry name" value="Sig_transdc_His_kin_Hpt_dom"/>
</dbReference>
<reference evidence="4 5" key="1">
    <citation type="journal article" date="2011" name="Int. J. Syst. Evol. Microbiol.">
        <title>Zhongshania antarctica gen. nov., sp. nov. and Zhongshania guokunii sp. nov., gammaproteobacteria respectively isolated from coastal attached (fast) ice and surface seawater of the Antarctic.</title>
        <authorList>
            <person name="Li H.J."/>
            <person name="Zhang X.Y."/>
            <person name="Chen C.X."/>
            <person name="Zhang Y.J."/>
            <person name="Gao Z.M."/>
            <person name="Yu Y."/>
            <person name="Chen X.L."/>
            <person name="Chen B."/>
            <person name="Zhang Y.Z."/>
        </authorList>
    </citation>
    <scope>NUCLEOTIDE SEQUENCE [LARGE SCALE GENOMIC DNA]</scope>
    <source>
        <strain evidence="4 5">15-R06ZXC-3</strain>
    </source>
</reference>
<dbReference type="InterPro" id="IPR036641">
    <property type="entry name" value="HPT_dom_sf"/>
</dbReference>
<gene>
    <name evidence="4" type="ORF">AB4874_16975</name>
</gene>
<organism evidence="4 5">
    <name type="scientific">Thioclava arctica</name>
    <dbReference type="NCBI Taxonomy" id="3238301"/>
    <lineage>
        <taxon>Bacteria</taxon>
        <taxon>Pseudomonadati</taxon>
        <taxon>Pseudomonadota</taxon>
        <taxon>Alphaproteobacteria</taxon>
        <taxon>Rhodobacterales</taxon>
        <taxon>Paracoccaceae</taxon>
        <taxon>Thioclava</taxon>
    </lineage>
</organism>
<keyword evidence="2" id="KW-0597">Phosphoprotein</keyword>
<name>A0ABV3TNZ4_9RHOB</name>
<dbReference type="Pfam" id="PF01627">
    <property type="entry name" value="Hpt"/>
    <property type="match status" value="1"/>
</dbReference>
<evidence type="ECO:0000256" key="2">
    <source>
        <dbReference type="PROSITE-ProRule" id="PRU00110"/>
    </source>
</evidence>
<keyword evidence="1" id="KW-0902">Two-component regulatory system</keyword>
<dbReference type="Gene3D" id="1.20.120.160">
    <property type="entry name" value="HPT domain"/>
    <property type="match status" value="1"/>
</dbReference>
<comment type="caution">
    <text evidence="4">The sequence shown here is derived from an EMBL/GenBank/DDBJ whole genome shotgun (WGS) entry which is preliminary data.</text>
</comment>
<feature type="domain" description="HPt" evidence="3">
    <location>
        <begin position="19"/>
        <end position="124"/>
    </location>
</feature>
<protein>
    <submittedName>
        <fullName evidence="4">Hpt domain-containing protein</fullName>
    </submittedName>
</protein>
<evidence type="ECO:0000313" key="4">
    <source>
        <dbReference type="EMBL" id="MEX1663308.1"/>
    </source>
</evidence>
<dbReference type="PROSITE" id="PS50894">
    <property type="entry name" value="HPT"/>
    <property type="match status" value="1"/>
</dbReference>
<dbReference type="SUPFAM" id="SSF47226">
    <property type="entry name" value="Histidine-containing phosphotransfer domain, HPT domain"/>
    <property type="match status" value="1"/>
</dbReference>
<accession>A0ABV3TNZ4</accession>
<sequence>MAISQADDSSENTGIDLVIARIRKDFIARLIERSLMLESLKAEVTSSQQPERAISAIGEMAHKMAGVAATLGLQRLGKLSMQLDDLIGSARSSGQAASQTWLIAEGAVEDLLDEMEALLDQSES</sequence>
<dbReference type="EMBL" id="JBFRYC010000014">
    <property type="protein sequence ID" value="MEX1663308.1"/>
    <property type="molecule type" value="Genomic_DNA"/>
</dbReference>
<evidence type="ECO:0000256" key="1">
    <source>
        <dbReference type="ARBA" id="ARBA00023012"/>
    </source>
</evidence>
<keyword evidence="5" id="KW-1185">Reference proteome</keyword>
<dbReference type="Proteomes" id="UP001557465">
    <property type="component" value="Unassembled WGS sequence"/>
</dbReference>
<proteinExistence type="predicted"/>
<feature type="modified residue" description="Phosphohistidine" evidence="2">
    <location>
        <position position="62"/>
    </location>
</feature>
<evidence type="ECO:0000259" key="3">
    <source>
        <dbReference type="PROSITE" id="PS50894"/>
    </source>
</evidence>
<evidence type="ECO:0000313" key="5">
    <source>
        <dbReference type="Proteomes" id="UP001557465"/>
    </source>
</evidence>